<dbReference type="STRING" id="349095.SAMN05660299_00838"/>
<dbReference type="EMBL" id="FNHQ01000006">
    <property type="protein sequence ID" value="SDM41327.1"/>
    <property type="molecule type" value="Genomic_DNA"/>
</dbReference>
<evidence type="ECO:0000256" key="7">
    <source>
        <dbReference type="SAM" id="Coils"/>
    </source>
</evidence>
<dbReference type="NCBIfam" id="TIGR01280">
    <property type="entry name" value="xseB"/>
    <property type="match status" value="1"/>
</dbReference>
<dbReference type="Gene3D" id="1.10.287.1040">
    <property type="entry name" value="Exonuclease VII, small subunit"/>
    <property type="match status" value="1"/>
</dbReference>
<reference evidence="8 9" key="1">
    <citation type="submission" date="2016-10" db="EMBL/GenBank/DDBJ databases">
        <authorList>
            <person name="de Groot N.N."/>
        </authorList>
    </citation>
    <scope>NUCLEOTIDE SEQUENCE [LARGE SCALE GENOMIC DNA]</scope>
    <source>
        <strain evidence="8 9">DSM 16981</strain>
    </source>
</reference>
<dbReference type="GO" id="GO:0008855">
    <property type="term" value="F:exodeoxyribonuclease VII activity"/>
    <property type="evidence" value="ECO:0007669"/>
    <property type="project" value="UniProtKB-UniRule"/>
</dbReference>
<evidence type="ECO:0000256" key="6">
    <source>
        <dbReference type="HAMAP-Rule" id="MF_00337"/>
    </source>
</evidence>
<evidence type="ECO:0000256" key="4">
    <source>
        <dbReference type="ARBA" id="ARBA00022801"/>
    </source>
</evidence>
<dbReference type="GO" id="GO:0005829">
    <property type="term" value="C:cytosol"/>
    <property type="evidence" value="ECO:0007669"/>
    <property type="project" value="TreeGrafter"/>
</dbReference>
<dbReference type="AlphaFoldDB" id="A0A1G9T139"/>
<dbReference type="GO" id="GO:0006308">
    <property type="term" value="P:DNA catabolic process"/>
    <property type="evidence" value="ECO:0007669"/>
    <property type="project" value="UniProtKB-UniRule"/>
</dbReference>
<dbReference type="InterPro" id="IPR037004">
    <property type="entry name" value="Exonuc_VII_ssu_sf"/>
</dbReference>
<protein>
    <recommendedName>
        <fullName evidence="6">Exodeoxyribonuclease 7 small subunit</fullName>
        <ecNumber evidence="6">3.1.11.6</ecNumber>
    </recommendedName>
    <alternativeName>
        <fullName evidence="6">Exodeoxyribonuclease VII small subunit</fullName>
        <shortName evidence="6">Exonuclease VII small subunit</shortName>
    </alternativeName>
</protein>
<evidence type="ECO:0000256" key="3">
    <source>
        <dbReference type="ARBA" id="ARBA00022722"/>
    </source>
</evidence>
<keyword evidence="2 6" id="KW-0963">Cytoplasm</keyword>
<proteinExistence type="inferred from homology"/>
<dbReference type="PANTHER" id="PTHR34137">
    <property type="entry name" value="EXODEOXYRIBONUCLEASE 7 SMALL SUBUNIT"/>
    <property type="match status" value="1"/>
</dbReference>
<dbReference type="PANTHER" id="PTHR34137:SF1">
    <property type="entry name" value="EXODEOXYRIBONUCLEASE 7 SMALL SUBUNIT"/>
    <property type="match status" value="1"/>
</dbReference>
<feature type="coiled-coil region" evidence="7">
    <location>
        <begin position="1"/>
        <end position="28"/>
    </location>
</feature>
<evidence type="ECO:0000313" key="8">
    <source>
        <dbReference type="EMBL" id="SDM41327.1"/>
    </source>
</evidence>
<evidence type="ECO:0000256" key="2">
    <source>
        <dbReference type="ARBA" id="ARBA00022490"/>
    </source>
</evidence>
<comment type="catalytic activity">
    <reaction evidence="6">
        <text>Exonucleolytic cleavage in either 5'- to 3'- or 3'- to 5'-direction to yield nucleoside 5'-phosphates.</text>
        <dbReference type="EC" id="3.1.11.6"/>
    </reaction>
</comment>
<dbReference type="OrthoDB" id="1624590at2"/>
<comment type="similarity">
    <text evidence="1 6">Belongs to the XseB family.</text>
</comment>
<dbReference type="HAMAP" id="MF_00337">
    <property type="entry name" value="Exonuc_7_S"/>
    <property type="match status" value="1"/>
</dbReference>
<sequence length="89" mass="9984">MAKGIDKLKNFENNYEQLEQLVKALETPNLTLKESLDLFEKAVKVSQECESALEYAKQRVEALMAVHVDAQKEENNSANGVTEEGTLDL</sequence>
<dbReference type="Proteomes" id="UP000199309">
    <property type="component" value="Unassembled WGS sequence"/>
</dbReference>
<keyword evidence="5 6" id="KW-0269">Exonuclease</keyword>
<evidence type="ECO:0000256" key="1">
    <source>
        <dbReference type="ARBA" id="ARBA00009998"/>
    </source>
</evidence>
<keyword evidence="9" id="KW-1185">Reference proteome</keyword>
<gene>
    <name evidence="6" type="primary">xseB</name>
    <name evidence="8" type="ORF">SAMN05660299_00838</name>
</gene>
<dbReference type="EC" id="3.1.11.6" evidence="6"/>
<dbReference type="RefSeq" id="WP_091648415.1">
    <property type="nucleotide sequence ID" value="NZ_FNHQ01000006.1"/>
</dbReference>
<keyword evidence="3 6" id="KW-0540">Nuclease</keyword>
<name>A0A1G9T139_9FIRM</name>
<dbReference type="GO" id="GO:0009318">
    <property type="term" value="C:exodeoxyribonuclease VII complex"/>
    <property type="evidence" value="ECO:0007669"/>
    <property type="project" value="UniProtKB-UniRule"/>
</dbReference>
<dbReference type="InterPro" id="IPR003761">
    <property type="entry name" value="Exonuc_VII_S"/>
</dbReference>
<comment type="subunit">
    <text evidence="6">Heterooligomer composed of large and small subunits.</text>
</comment>
<organism evidence="8 9">
    <name type="scientific">Megasphaera paucivorans</name>
    <dbReference type="NCBI Taxonomy" id="349095"/>
    <lineage>
        <taxon>Bacteria</taxon>
        <taxon>Bacillati</taxon>
        <taxon>Bacillota</taxon>
        <taxon>Negativicutes</taxon>
        <taxon>Veillonellales</taxon>
        <taxon>Veillonellaceae</taxon>
        <taxon>Megasphaera</taxon>
    </lineage>
</organism>
<dbReference type="SUPFAM" id="SSF116842">
    <property type="entry name" value="XseB-like"/>
    <property type="match status" value="1"/>
</dbReference>
<comment type="function">
    <text evidence="6">Bidirectionally degrades single-stranded DNA into large acid-insoluble oligonucleotides, which are then degraded further into small acid-soluble oligonucleotides.</text>
</comment>
<dbReference type="Pfam" id="PF02609">
    <property type="entry name" value="Exonuc_VII_S"/>
    <property type="match status" value="1"/>
</dbReference>
<accession>A0A1G9T139</accession>
<comment type="subcellular location">
    <subcellularLocation>
        <location evidence="6">Cytoplasm</location>
    </subcellularLocation>
</comment>
<keyword evidence="4 6" id="KW-0378">Hydrolase</keyword>
<evidence type="ECO:0000256" key="5">
    <source>
        <dbReference type="ARBA" id="ARBA00022839"/>
    </source>
</evidence>
<keyword evidence="7" id="KW-0175">Coiled coil</keyword>
<evidence type="ECO:0000313" key="9">
    <source>
        <dbReference type="Proteomes" id="UP000199309"/>
    </source>
</evidence>